<dbReference type="EMBL" id="LIAE01007166">
    <property type="protein sequence ID" value="PAV81504.1"/>
    <property type="molecule type" value="Genomic_DNA"/>
</dbReference>
<evidence type="ECO:0000313" key="2">
    <source>
        <dbReference type="Proteomes" id="UP000218231"/>
    </source>
</evidence>
<keyword evidence="2" id="KW-1185">Reference proteome</keyword>
<comment type="caution">
    <text evidence="1">The sequence shown here is derived from an EMBL/GenBank/DDBJ whole genome shotgun (WGS) entry which is preliminary data.</text>
</comment>
<protein>
    <submittedName>
        <fullName evidence="1">Uncharacterized protein</fullName>
    </submittedName>
</protein>
<evidence type="ECO:0000313" key="1">
    <source>
        <dbReference type="EMBL" id="PAV81504.1"/>
    </source>
</evidence>
<proteinExistence type="predicted"/>
<gene>
    <name evidence="1" type="ORF">WR25_16625</name>
</gene>
<accession>A0A2A2L5T2</accession>
<name>A0A2A2L5T2_9BILA</name>
<dbReference type="AlphaFoldDB" id="A0A2A2L5T2"/>
<sequence>MSEKLTLSARIDALDDLSQKFPYSYRKLYRSWRFRQIQSNNRVIFLNRKIMSENYMKGMKIYSQVPAFINDEPIGIQIAVKRVFDTSSLGKVNLLDFNLHKTSNWYSESVAQLLFDLRPAIRQKEKLDAFLKEECIELGEIMQTPVLFSRPITIKMAWKAVKPRRSADKSCLKMVIDLYESIMTTEFIRLMSGHNDFGCNGKALTFVGSVSQNIISIDDEHCAFCFDMHIPAESSLVSKFNSAQNCEFTRPMEIGDVFLNIESKNYWNLYLFTINGNINCGSGDFIKVGHIHEIPMRIVDGDAENLQFKLYNVNVNCL</sequence>
<reference evidence="1 2" key="1">
    <citation type="journal article" date="2017" name="Curr. Biol.">
        <title>Genome architecture and evolution of a unichromosomal asexual nematode.</title>
        <authorList>
            <person name="Fradin H."/>
            <person name="Zegar C."/>
            <person name="Gutwein M."/>
            <person name="Lucas J."/>
            <person name="Kovtun M."/>
            <person name="Corcoran D."/>
            <person name="Baugh L.R."/>
            <person name="Kiontke K."/>
            <person name="Gunsalus K."/>
            <person name="Fitch D.H."/>
            <person name="Piano F."/>
        </authorList>
    </citation>
    <scope>NUCLEOTIDE SEQUENCE [LARGE SCALE GENOMIC DNA]</scope>
    <source>
        <strain evidence="1">PF1309</strain>
    </source>
</reference>
<dbReference type="Proteomes" id="UP000218231">
    <property type="component" value="Unassembled WGS sequence"/>
</dbReference>
<organism evidence="1 2">
    <name type="scientific">Diploscapter pachys</name>
    <dbReference type="NCBI Taxonomy" id="2018661"/>
    <lineage>
        <taxon>Eukaryota</taxon>
        <taxon>Metazoa</taxon>
        <taxon>Ecdysozoa</taxon>
        <taxon>Nematoda</taxon>
        <taxon>Chromadorea</taxon>
        <taxon>Rhabditida</taxon>
        <taxon>Rhabditina</taxon>
        <taxon>Rhabditomorpha</taxon>
        <taxon>Rhabditoidea</taxon>
        <taxon>Rhabditidae</taxon>
        <taxon>Diploscapter</taxon>
    </lineage>
</organism>